<dbReference type="Pfam" id="PF03235">
    <property type="entry name" value="GmrSD_N"/>
    <property type="match status" value="1"/>
</dbReference>
<dbReference type="EMBL" id="LAZR01001503">
    <property type="protein sequence ID" value="KKN43584.1"/>
    <property type="molecule type" value="Genomic_DNA"/>
</dbReference>
<evidence type="ECO:0000313" key="3">
    <source>
        <dbReference type="EMBL" id="KKN43584.1"/>
    </source>
</evidence>
<reference evidence="3" key="1">
    <citation type="journal article" date="2015" name="Nature">
        <title>Complex archaea that bridge the gap between prokaryotes and eukaryotes.</title>
        <authorList>
            <person name="Spang A."/>
            <person name="Saw J.H."/>
            <person name="Jorgensen S.L."/>
            <person name="Zaremba-Niedzwiedzka K."/>
            <person name="Martijn J."/>
            <person name="Lind A.E."/>
            <person name="van Eijk R."/>
            <person name="Schleper C."/>
            <person name="Guy L."/>
            <person name="Ettema T.J."/>
        </authorList>
    </citation>
    <scope>NUCLEOTIDE SEQUENCE</scope>
</reference>
<dbReference type="PANTHER" id="PTHR35149">
    <property type="entry name" value="SLL5132 PROTEIN"/>
    <property type="match status" value="1"/>
</dbReference>
<evidence type="ECO:0008006" key="4">
    <source>
        <dbReference type="Google" id="ProtNLM"/>
    </source>
</evidence>
<sequence>MKADDIYFLKFLQTDQQLIVPRYQRNYSWKITQCRQLWKDICKLAEKGKTEHFLGSIVFISESEHLPGAIDRILLIDGQQRIISILLLLHVLGKVIEDKELKFITKKKLYNYYIFNKNESGELRYKIILAKKDNEAFRNLLNDVEVLEELNGSNLRNAFDFFDTAIREAKIDVEKIYNSIQKLSIVIIALRQGIDKPQMIFESLNSTGLDLTQTDLIRNYILMDLKIAEQERLYDSYWFPMEKNFQEDPIKFDRFFRDYLTFKTLSIPKLNEIYYDFKEFTEDDFTFQKDIIEELAADLLKFSNYYTKMVFLKENDKDLRNKFESLNQIEVKVAYPFLLNLYDDYENKIITKDDFLTVLTYIESYVFRRSICGVPTNSLNKTFLMMIQEIDKKNIIESSNILLTKWKKYRRFPNNTEFKNELLIKDVYGFRNSKYLLDKLENFNRKEKVNVDGYTIEHIMPQKEKLTEEWKKELGANWEEIHEKYLHVLGNLTITGYNSKLGYKPFLEKRDMEGGFREAPFKLNNMIRDLDNWHDIEINKRGSILADLAINVWPYPEIPEEILEKYQAKGADEADDEADIKTDYVSEEYWKKRASQKSLEIMNRFTELAFNLDKNLAITHNKNHIAIKTSKRNFIWFHPRMGNYNYIGIRFNPDSANSIKEKLIELNLLRKEESTDRYSIFYLPLEEKHIQDFKDDLDEIVSQAVSDSS</sequence>
<feature type="domain" description="GmrSD restriction endonucleases C-terminal" evidence="2">
    <location>
        <begin position="413"/>
        <end position="547"/>
    </location>
</feature>
<evidence type="ECO:0000259" key="2">
    <source>
        <dbReference type="Pfam" id="PF07510"/>
    </source>
</evidence>
<accession>A0A0F9QM96</accession>
<comment type="caution">
    <text evidence="3">The sequence shown here is derived from an EMBL/GenBank/DDBJ whole genome shotgun (WGS) entry which is preliminary data.</text>
</comment>
<proteinExistence type="predicted"/>
<feature type="domain" description="GmrSD restriction endonucleases N-terminal" evidence="1">
    <location>
        <begin position="11"/>
        <end position="221"/>
    </location>
</feature>
<dbReference type="Pfam" id="PF07510">
    <property type="entry name" value="GmrSD_C"/>
    <property type="match status" value="1"/>
</dbReference>
<gene>
    <name evidence="3" type="ORF">LCGC14_0701840</name>
</gene>
<evidence type="ECO:0000259" key="1">
    <source>
        <dbReference type="Pfam" id="PF03235"/>
    </source>
</evidence>
<dbReference type="InterPro" id="IPR004919">
    <property type="entry name" value="GmrSD_N"/>
</dbReference>
<name>A0A0F9QM96_9ZZZZ</name>
<dbReference type="AlphaFoldDB" id="A0A0F9QM96"/>
<organism evidence="3">
    <name type="scientific">marine sediment metagenome</name>
    <dbReference type="NCBI Taxonomy" id="412755"/>
    <lineage>
        <taxon>unclassified sequences</taxon>
        <taxon>metagenomes</taxon>
        <taxon>ecological metagenomes</taxon>
    </lineage>
</organism>
<protein>
    <recommendedName>
        <fullName evidence="4">DUF262 domain-containing protein</fullName>
    </recommendedName>
</protein>
<dbReference type="InterPro" id="IPR011089">
    <property type="entry name" value="GmrSD_C"/>
</dbReference>
<dbReference type="PANTHER" id="PTHR35149:SF2">
    <property type="entry name" value="DUF262 DOMAIN-CONTAINING PROTEIN"/>
    <property type="match status" value="1"/>
</dbReference>